<organism evidence="2 3">
    <name type="scientific">Actinomadura rubteroloni</name>
    <dbReference type="NCBI Taxonomy" id="1926885"/>
    <lineage>
        <taxon>Bacteria</taxon>
        <taxon>Bacillati</taxon>
        <taxon>Actinomycetota</taxon>
        <taxon>Actinomycetes</taxon>
        <taxon>Streptosporangiales</taxon>
        <taxon>Thermomonosporaceae</taxon>
        <taxon>Actinomadura</taxon>
    </lineage>
</organism>
<gene>
    <name evidence="2" type="ORF">BTM25_39490</name>
</gene>
<dbReference type="Proteomes" id="UP000242367">
    <property type="component" value="Unassembled WGS sequence"/>
</dbReference>
<dbReference type="RefSeq" id="WP_103564319.1">
    <property type="nucleotide sequence ID" value="NZ_MTBP01000002.1"/>
</dbReference>
<dbReference type="GO" id="GO:0003677">
    <property type="term" value="F:DNA binding"/>
    <property type="evidence" value="ECO:0007669"/>
    <property type="project" value="InterPro"/>
</dbReference>
<proteinExistence type="predicted"/>
<dbReference type="CDD" id="cd00093">
    <property type="entry name" value="HTH_XRE"/>
    <property type="match status" value="1"/>
</dbReference>
<dbReference type="Pfam" id="PF17765">
    <property type="entry name" value="MLTR_LBD"/>
    <property type="match status" value="1"/>
</dbReference>
<dbReference type="InterPro" id="IPR041413">
    <property type="entry name" value="MLTR_LBD"/>
</dbReference>
<dbReference type="Gene3D" id="3.30.450.180">
    <property type="match status" value="1"/>
</dbReference>
<dbReference type="Gene3D" id="1.10.260.40">
    <property type="entry name" value="lambda repressor-like DNA-binding domains"/>
    <property type="match status" value="1"/>
</dbReference>
<dbReference type="PANTHER" id="PTHR35010:SF2">
    <property type="entry name" value="BLL4672 PROTEIN"/>
    <property type="match status" value="1"/>
</dbReference>
<name>A0A2P4UJS3_9ACTN</name>
<sequence>MDNPGPGDLREFLRTRRARISPDDVGLPPQLGTRRVPGLRREEVALLAGISAEYYERFERGRTKGVSSAVLDAVSRVLALDAAERDHLYALAAPTRGQPVSPPTQRVRPGLRRIVDSITDVPVLVLGHRSDVLAANPLARAFYTDFDALAPNDRNMVRYLFGDESRELYDDWAATARTVVAGLRKYAGRYPHDPKLAALVGDLSVRDPDFRRWWAAHDVYVRDHGSKRYHHPVVGELELGYEAFTPAGEVGLTLGIHSVEPDSPSQQALALLAGWSSQRVRAVGRPGTD</sequence>
<dbReference type="SMART" id="SM00530">
    <property type="entry name" value="HTH_XRE"/>
    <property type="match status" value="1"/>
</dbReference>
<evidence type="ECO:0000259" key="1">
    <source>
        <dbReference type="PROSITE" id="PS50943"/>
    </source>
</evidence>
<keyword evidence="3" id="KW-1185">Reference proteome</keyword>
<evidence type="ECO:0000313" key="2">
    <source>
        <dbReference type="EMBL" id="POM25305.1"/>
    </source>
</evidence>
<dbReference type="AlphaFoldDB" id="A0A2P4UJS3"/>
<dbReference type="InterPro" id="IPR010982">
    <property type="entry name" value="Lambda_DNA-bd_dom_sf"/>
</dbReference>
<dbReference type="EMBL" id="MTBP01000002">
    <property type="protein sequence ID" value="POM25305.1"/>
    <property type="molecule type" value="Genomic_DNA"/>
</dbReference>
<feature type="domain" description="HTH cro/C1-type" evidence="1">
    <location>
        <begin position="38"/>
        <end position="85"/>
    </location>
</feature>
<dbReference type="SUPFAM" id="SSF47413">
    <property type="entry name" value="lambda repressor-like DNA-binding domains"/>
    <property type="match status" value="1"/>
</dbReference>
<dbReference type="InterPro" id="IPR001387">
    <property type="entry name" value="Cro/C1-type_HTH"/>
</dbReference>
<dbReference type="PROSITE" id="PS50943">
    <property type="entry name" value="HTH_CROC1"/>
    <property type="match status" value="1"/>
</dbReference>
<protein>
    <recommendedName>
        <fullName evidence="1">HTH cro/C1-type domain-containing protein</fullName>
    </recommendedName>
</protein>
<dbReference type="Pfam" id="PF13560">
    <property type="entry name" value="HTH_31"/>
    <property type="match status" value="1"/>
</dbReference>
<dbReference type="PANTHER" id="PTHR35010">
    <property type="entry name" value="BLL4672 PROTEIN-RELATED"/>
    <property type="match status" value="1"/>
</dbReference>
<comment type="caution">
    <text evidence="2">The sequence shown here is derived from an EMBL/GenBank/DDBJ whole genome shotgun (WGS) entry which is preliminary data.</text>
</comment>
<reference evidence="2 3" key="1">
    <citation type="journal article" date="2017" name="Chemistry">
        <title>Isolation, Biosynthesis and Chemical Modifications of Rubterolones A-F: Rare Tropolone Alkaloids from Actinomadura sp. 5-2.</title>
        <authorList>
            <person name="Guo H."/>
            <person name="Benndorf R."/>
            <person name="Leichnitz D."/>
            <person name="Klassen J.L."/>
            <person name="Vollmers J."/>
            <person name="Gorls H."/>
            <person name="Steinacker M."/>
            <person name="Weigel C."/>
            <person name="Dahse H.M."/>
            <person name="Kaster A.K."/>
            <person name="de Beer Z.W."/>
            <person name="Poulsen M."/>
            <person name="Beemelmanns C."/>
        </authorList>
    </citation>
    <scope>NUCLEOTIDE SEQUENCE [LARGE SCALE GENOMIC DNA]</scope>
    <source>
        <strain evidence="2 3">5-2</strain>
    </source>
</reference>
<evidence type="ECO:0000313" key="3">
    <source>
        <dbReference type="Proteomes" id="UP000242367"/>
    </source>
</evidence>
<accession>A0A2P4UJS3</accession>